<evidence type="ECO:0000259" key="1">
    <source>
        <dbReference type="Pfam" id="PF01807"/>
    </source>
</evidence>
<dbReference type="Proteomes" id="UP000560658">
    <property type="component" value="Unassembled WGS sequence"/>
</dbReference>
<name>A0A840CXT0_9BACE</name>
<reference evidence="2" key="1">
    <citation type="submission" date="2020-08" db="EMBL/GenBank/DDBJ databases">
        <title>Genomic Encyclopedia of Type Strains, Phase IV (KMG-IV): sequencing the most valuable type-strain genomes for metagenomic binning, comparative biology and taxonomic classification.</title>
        <authorList>
            <person name="Goeker M."/>
        </authorList>
    </citation>
    <scope>NUCLEOTIDE SEQUENCE [LARGE SCALE GENOMIC DNA]</scope>
    <source>
        <strain evidence="2">DSM 105720</strain>
    </source>
</reference>
<dbReference type="InterPro" id="IPR002694">
    <property type="entry name" value="Znf_CHC2"/>
</dbReference>
<dbReference type="GO" id="GO:0008270">
    <property type="term" value="F:zinc ion binding"/>
    <property type="evidence" value="ECO:0007669"/>
    <property type="project" value="InterPro"/>
</dbReference>
<dbReference type="RefSeq" id="WP_081741210.1">
    <property type="nucleotide sequence ID" value="NZ_JACIER010000011.1"/>
</dbReference>
<protein>
    <submittedName>
        <fullName evidence="2">DNA primase</fullName>
    </submittedName>
</protein>
<dbReference type="InterPro" id="IPR036977">
    <property type="entry name" value="DNA_primase_Znf_CHC2"/>
</dbReference>
<dbReference type="EMBL" id="JACIER010000011">
    <property type="protein sequence ID" value="MBB4044907.1"/>
    <property type="molecule type" value="Genomic_DNA"/>
</dbReference>
<evidence type="ECO:0000313" key="2">
    <source>
        <dbReference type="EMBL" id="MBB4044907.1"/>
    </source>
</evidence>
<evidence type="ECO:0000313" key="3">
    <source>
        <dbReference type="Proteomes" id="UP000560658"/>
    </source>
</evidence>
<organism evidence="2 3">
    <name type="scientific">Bacteroides reticulotermitis</name>
    <dbReference type="NCBI Taxonomy" id="1133319"/>
    <lineage>
        <taxon>Bacteria</taxon>
        <taxon>Pseudomonadati</taxon>
        <taxon>Bacteroidota</taxon>
        <taxon>Bacteroidia</taxon>
        <taxon>Bacteroidales</taxon>
        <taxon>Bacteroidaceae</taxon>
        <taxon>Bacteroides</taxon>
    </lineage>
</organism>
<gene>
    <name evidence="2" type="ORF">GGR06_002709</name>
</gene>
<dbReference type="AlphaFoldDB" id="A0A840CXT0"/>
<dbReference type="Pfam" id="PF01807">
    <property type="entry name" value="Zn_ribbon_DnaG"/>
    <property type="match status" value="1"/>
</dbReference>
<feature type="domain" description="Zinc finger CHC2-type" evidence="1">
    <location>
        <begin position="3"/>
        <end position="46"/>
    </location>
</feature>
<proteinExistence type="predicted"/>
<dbReference type="GO" id="GO:0003677">
    <property type="term" value="F:DNA binding"/>
    <property type="evidence" value="ECO:0007669"/>
    <property type="project" value="InterPro"/>
</dbReference>
<dbReference type="Gene3D" id="3.90.580.10">
    <property type="entry name" value="Zinc finger, CHC2-type domain"/>
    <property type="match status" value="1"/>
</dbReference>
<keyword evidence="3" id="KW-1185">Reference proteome</keyword>
<comment type="caution">
    <text evidence="2">The sequence shown here is derived from an EMBL/GenBank/DDBJ whole genome shotgun (WGS) entry which is preliminary data.</text>
</comment>
<dbReference type="SUPFAM" id="SSF57783">
    <property type="entry name" value="Zinc beta-ribbon"/>
    <property type="match status" value="1"/>
</dbReference>
<dbReference type="GO" id="GO:0006260">
    <property type="term" value="P:DNA replication"/>
    <property type="evidence" value="ECO:0007669"/>
    <property type="project" value="InterPro"/>
</dbReference>
<accession>A0A840CXT0</accession>
<dbReference type="GO" id="GO:0003899">
    <property type="term" value="F:DNA-directed RNA polymerase activity"/>
    <property type="evidence" value="ECO:0007669"/>
    <property type="project" value="InterPro"/>
</dbReference>
<sequence>MDIPEIKSRLSIESVLRYYVLRMDGNSRLCCPFHSDRTPSLQVYPQTTPLIASLPTARPTDGAWT</sequence>